<gene>
    <name evidence="5" type="ORF">L195_g028393</name>
</gene>
<keyword evidence="1" id="KW-0677">Repeat</keyword>
<evidence type="ECO:0000313" key="5">
    <source>
        <dbReference type="EMBL" id="PNX72501.1"/>
    </source>
</evidence>
<evidence type="ECO:0000256" key="3">
    <source>
        <dbReference type="ARBA" id="ARBA00022821"/>
    </source>
</evidence>
<dbReference type="Gene3D" id="1.20.5.4130">
    <property type="match status" value="1"/>
</dbReference>
<evidence type="ECO:0000256" key="1">
    <source>
        <dbReference type="ARBA" id="ARBA00022737"/>
    </source>
</evidence>
<reference evidence="5 6" key="1">
    <citation type="journal article" date="2014" name="Am. J. Bot.">
        <title>Genome assembly and annotation for red clover (Trifolium pratense; Fabaceae).</title>
        <authorList>
            <person name="Istvanek J."/>
            <person name="Jaros M."/>
            <person name="Krenek A."/>
            <person name="Repkova J."/>
        </authorList>
    </citation>
    <scope>NUCLEOTIDE SEQUENCE [LARGE SCALE GENOMIC DNA]</scope>
    <source>
        <strain evidence="6">cv. Tatra</strain>
        <tissue evidence="5">Young leaves</tissue>
    </source>
</reference>
<dbReference type="GO" id="GO:0006952">
    <property type="term" value="P:defense response"/>
    <property type="evidence" value="ECO:0007669"/>
    <property type="project" value="UniProtKB-KW"/>
</dbReference>
<evidence type="ECO:0000313" key="6">
    <source>
        <dbReference type="Proteomes" id="UP000236291"/>
    </source>
</evidence>
<feature type="domain" description="Disease resistance N-terminal" evidence="4">
    <location>
        <begin position="11"/>
        <end position="92"/>
    </location>
</feature>
<accession>A0A2K3L1U6</accession>
<dbReference type="STRING" id="57577.A0A2K3L1U6"/>
<evidence type="ECO:0000259" key="4">
    <source>
        <dbReference type="Pfam" id="PF18052"/>
    </source>
</evidence>
<name>A0A2K3L1U6_TRIPR</name>
<evidence type="ECO:0000256" key="2">
    <source>
        <dbReference type="ARBA" id="ARBA00022741"/>
    </source>
</evidence>
<organism evidence="5 6">
    <name type="scientific">Trifolium pratense</name>
    <name type="common">Red clover</name>
    <dbReference type="NCBI Taxonomy" id="57577"/>
    <lineage>
        <taxon>Eukaryota</taxon>
        <taxon>Viridiplantae</taxon>
        <taxon>Streptophyta</taxon>
        <taxon>Embryophyta</taxon>
        <taxon>Tracheophyta</taxon>
        <taxon>Spermatophyta</taxon>
        <taxon>Magnoliopsida</taxon>
        <taxon>eudicotyledons</taxon>
        <taxon>Gunneridae</taxon>
        <taxon>Pentapetalae</taxon>
        <taxon>rosids</taxon>
        <taxon>fabids</taxon>
        <taxon>Fabales</taxon>
        <taxon>Fabaceae</taxon>
        <taxon>Papilionoideae</taxon>
        <taxon>50 kb inversion clade</taxon>
        <taxon>NPAAA clade</taxon>
        <taxon>Hologalegina</taxon>
        <taxon>IRL clade</taxon>
        <taxon>Trifolieae</taxon>
        <taxon>Trifolium</taxon>
    </lineage>
</organism>
<dbReference type="InterPro" id="IPR038005">
    <property type="entry name" value="RX-like_CC"/>
</dbReference>
<dbReference type="AlphaFoldDB" id="A0A2K3L1U6"/>
<dbReference type="InterPro" id="IPR041118">
    <property type="entry name" value="Rx_N"/>
</dbReference>
<dbReference type="Pfam" id="PF18052">
    <property type="entry name" value="Rx_N"/>
    <property type="match status" value="1"/>
</dbReference>
<dbReference type="Proteomes" id="UP000236291">
    <property type="component" value="Unassembled WGS sequence"/>
</dbReference>
<dbReference type="CDD" id="cd14798">
    <property type="entry name" value="RX-CC_like"/>
    <property type="match status" value="1"/>
</dbReference>
<sequence length="102" mass="11563">MAESLLFGLAESFIGKIASRAVQEASLALGVYDELQDIKNTASLIKAVLLDAEQKQQQNHQLREWLRQIKRVFNDAEDIIDDFECEALRKHVVNTSGSFTRK</sequence>
<comment type="caution">
    <text evidence="5">The sequence shown here is derived from an EMBL/GenBank/DDBJ whole genome shotgun (WGS) entry which is preliminary data.</text>
</comment>
<feature type="non-terminal residue" evidence="5">
    <location>
        <position position="102"/>
    </location>
</feature>
<dbReference type="EMBL" id="ASHM01024735">
    <property type="protein sequence ID" value="PNX72501.1"/>
    <property type="molecule type" value="Genomic_DNA"/>
</dbReference>
<keyword evidence="2" id="KW-0547">Nucleotide-binding</keyword>
<reference evidence="5 6" key="2">
    <citation type="journal article" date="2017" name="Front. Plant Sci.">
        <title>Gene Classification and Mining of Molecular Markers Useful in Red Clover (Trifolium pratense) Breeding.</title>
        <authorList>
            <person name="Istvanek J."/>
            <person name="Dluhosova J."/>
            <person name="Dluhos P."/>
            <person name="Patkova L."/>
            <person name="Nedelnik J."/>
            <person name="Repkova J."/>
        </authorList>
    </citation>
    <scope>NUCLEOTIDE SEQUENCE [LARGE SCALE GENOMIC DNA]</scope>
    <source>
        <strain evidence="6">cv. Tatra</strain>
        <tissue evidence="5">Young leaves</tissue>
    </source>
</reference>
<keyword evidence="3" id="KW-0611">Plant defense</keyword>
<protein>
    <submittedName>
        <fullName evidence="5">Disease resistance protein rga2-like</fullName>
    </submittedName>
</protein>
<proteinExistence type="predicted"/>
<dbReference type="GO" id="GO:0000166">
    <property type="term" value="F:nucleotide binding"/>
    <property type="evidence" value="ECO:0007669"/>
    <property type="project" value="UniProtKB-KW"/>
</dbReference>